<dbReference type="InterPro" id="IPR010992">
    <property type="entry name" value="IHF-like_DNA-bd_dom_sf"/>
</dbReference>
<dbReference type="Gene3D" id="4.10.520.10">
    <property type="entry name" value="IHF-like DNA-binding proteins"/>
    <property type="match status" value="1"/>
</dbReference>
<dbReference type="SUPFAM" id="SSF46785">
    <property type="entry name" value="Winged helix' DNA-binding domain"/>
    <property type="match status" value="1"/>
</dbReference>
<keyword evidence="1" id="KW-0238">DNA-binding</keyword>
<feature type="domain" description="HU" evidence="2">
    <location>
        <begin position="1"/>
        <end position="125"/>
    </location>
</feature>
<dbReference type="InterPro" id="IPR041607">
    <property type="entry name" value="HU-HIG"/>
</dbReference>
<gene>
    <name evidence="3" type="ORF">PIOMA14_I_1824</name>
</gene>
<sequence>MSVNYKLIKNHSNSAEKAEYRAITVENQMVGLERIGQNIQEATTLTRADVIGTIAALKDEVADQLMSGNGVHLPGIGYFSLAVKGNVYEDPRTHRHRLRNAEVRTVKFRPDIEMLDTLQHTKFENVTYRHGTSSMPTAELTNKALVDLFSAKPFITVADLRDYLNLSSANAYRIVAHLEQEGKLRDVGSRYRKAYVRGKSQG</sequence>
<evidence type="ECO:0000313" key="3">
    <source>
        <dbReference type="EMBL" id="BAU18332.1"/>
    </source>
</evidence>
<proteinExistence type="predicted"/>
<evidence type="ECO:0000256" key="1">
    <source>
        <dbReference type="ARBA" id="ARBA00023125"/>
    </source>
</evidence>
<dbReference type="Pfam" id="PF18291">
    <property type="entry name" value="HU-HIG"/>
    <property type="match status" value="1"/>
</dbReference>
<dbReference type="Proteomes" id="UP000217431">
    <property type="component" value="Chromosome I"/>
</dbReference>
<dbReference type="AlphaFoldDB" id="A0A0S3ULD8"/>
<organism evidence="3 4">
    <name type="scientific">Prevotella intermedia</name>
    <dbReference type="NCBI Taxonomy" id="28131"/>
    <lineage>
        <taxon>Bacteria</taxon>
        <taxon>Pseudomonadati</taxon>
        <taxon>Bacteroidota</taxon>
        <taxon>Bacteroidia</taxon>
        <taxon>Bacteroidales</taxon>
        <taxon>Prevotellaceae</taxon>
        <taxon>Prevotella</taxon>
    </lineage>
</organism>
<name>A0A0S3ULD8_PREIN</name>
<dbReference type="EMBL" id="AP014597">
    <property type="protein sequence ID" value="BAU18332.1"/>
    <property type="molecule type" value="Genomic_DNA"/>
</dbReference>
<dbReference type="InterPro" id="IPR036390">
    <property type="entry name" value="WH_DNA-bd_sf"/>
</dbReference>
<protein>
    <recommendedName>
        <fullName evidence="2">HU domain-containing protein</fullName>
    </recommendedName>
</protein>
<accession>A0A0S3ULD8</accession>
<reference evidence="3 4" key="1">
    <citation type="journal article" date="2016" name="DNA Res.">
        <title>The complete genome sequencing of Prevotella intermedia strain OMA14 and a subsequent fine-scale, intra-species genomic comparison reveal an unusual amplification of conjugative and mobile transposons and identify a novel Prevotella-lineage-specific repeat.</title>
        <authorList>
            <person name="Naito M."/>
            <person name="Ogura Y."/>
            <person name="Itoh T."/>
            <person name="Shoji M."/>
            <person name="Okamoto M."/>
            <person name="Hayashi T."/>
            <person name="Nakayama K."/>
        </authorList>
    </citation>
    <scope>NUCLEOTIDE SEQUENCE [LARGE SCALE GENOMIC DNA]</scope>
    <source>
        <strain evidence="3 4">OMA14</strain>
    </source>
</reference>
<dbReference type="SUPFAM" id="SSF47729">
    <property type="entry name" value="IHF-like DNA-binding proteins"/>
    <property type="match status" value="1"/>
</dbReference>
<evidence type="ECO:0000313" key="4">
    <source>
        <dbReference type="Proteomes" id="UP000217431"/>
    </source>
</evidence>
<evidence type="ECO:0000259" key="2">
    <source>
        <dbReference type="Pfam" id="PF18291"/>
    </source>
</evidence>
<dbReference type="RefSeq" id="WP_096406543.1">
    <property type="nucleotide sequence ID" value="NZ_AP014597.1"/>
</dbReference>
<dbReference type="GO" id="GO:0003677">
    <property type="term" value="F:DNA binding"/>
    <property type="evidence" value="ECO:0007669"/>
    <property type="project" value="UniProtKB-KW"/>
</dbReference>